<gene>
    <name evidence="3" type="ORF">V2S66_15355</name>
</gene>
<accession>A0ABU7PDH4</accession>
<dbReference type="RefSeq" id="WP_330795657.1">
    <property type="nucleotide sequence ID" value="NZ_JAZEWV010000010.1"/>
</dbReference>
<proteinExistence type="predicted"/>
<organism evidence="3 4">
    <name type="scientific">Actinacidiphila polyblastidii</name>
    <dbReference type="NCBI Taxonomy" id="3110430"/>
    <lineage>
        <taxon>Bacteria</taxon>
        <taxon>Bacillati</taxon>
        <taxon>Actinomycetota</taxon>
        <taxon>Actinomycetes</taxon>
        <taxon>Kitasatosporales</taxon>
        <taxon>Streptomycetaceae</taxon>
        <taxon>Actinacidiphila</taxon>
    </lineage>
</organism>
<protein>
    <submittedName>
        <fullName evidence="3">Saccharopine dehydrogenase C-terminal domain-containing protein</fullName>
    </submittedName>
</protein>
<dbReference type="PANTHER" id="PTHR43796:SF2">
    <property type="entry name" value="CARBOXYNORSPERMIDINE SYNTHASE"/>
    <property type="match status" value="1"/>
</dbReference>
<dbReference type="InterPro" id="IPR032095">
    <property type="entry name" value="Sacchrp_dh-like_C"/>
</dbReference>
<dbReference type="Pfam" id="PF03435">
    <property type="entry name" value="Sacchrp_dh_NADP"/>
    <property type="match status" value="1"/>
</dbReference>
<dbReference type="SUPFAM" id="SSF51735">
    <property type="entry name" value="NAD(P)-binding Rossmann-fold domains"/>
    <property type="match status" value="1"/>
</dbReference>
<dbReference type="EMBL" id="JAZEWV010000010">
    <property type="protein sequence ID" value="MEE4543342.1"/>
    <property type="molecule type" value="Genomic_DNA"/>
</dbReference>
<dbReference type="InterPro" id="IPR005097">
    <property type="entry name" value="Sacchrp_dh_NADP-bd"/>
</dbReference>
<sequence>MRVLMIGAGGVGTAITRIAARRPFLAHMVVADYDLARAESAVAALGARGDRFSAIRLDASDAAGVRAALAEHRCDVLLNATDPRFVLPLFEAALAHGAHYLDMAMSLSYPHPSRPYEECGVKLGDAQFEQSAAWEAAGRLALVGMGVEPGLSDVFARYAADELFDEIDEIGIRDGANLVVDGYDFAPSFSIWTTIEECLNPPVVYERERGWFTTAPFSEPEVFDFPEGIGPVECVNVEHEEVLLVPRWLKARRVTFKYGLGDEFIGVLQTLHKLGLDRTEPVAVGSGGQRAAVSPRDVVAACLPDPAGLGERMHGKTCAGTWVKGTKDGRPREVYLYHVVDNQWSMREYGSQAVVWQTAINPVVALELLASGAWRGSGVLGPEAMPARPFLDLLTEYGSPWGMREQ</sequence>
<keyword evidence="4" id="KW-1185">Reference proteome</keyword>
<evidence type="ECO:0000259" key="1">
    <source>
        <dbReference type="Pfam" id="PF03435"/>
    </source>
</evidence>
<feature type="domain" description="Saccharopine dehydrogenase NADP binding" evidence="1">
    <location>
        <begin position="3"/>
        <end position="141"/>
    </location>
</feature>
<dbReference type="Proteomes" id="UP001344658">
    <property type="component" value="Unassembled WGS sequence"/>
</dbReference>
<dbReference type="InterPro" id="IPR036291">
    <property type="entry name" value="NAD(P)-bd_dom_sf"/>
</dbReference>
<comment type="caution">
    <text evidence="3">The sequence shown here is derived from an EMBL/GenBank/DDBJ whole genome shotgun (WGS) entry which is preliminary data.</text>
</comment>
<evidence type="ECO:0000259" key="2">
    <source>
        <dbReference type="Pfam" id="PF16653"/>
    </source>
</evidence>
<evidence type="ECO:0000313" key="3">
    <source>
        <dbReference type="EMBL" id="MEE4543342.1"/>
    </source>
</evidence>
<evidence type="ECO:0000313" key="4">
    <source>
        <dbReference type="Proteomes" id="UP001344658"/>
    </source>
</evidence>
<dbReference type="PANTHER" id="PTHR43796">
    <property type="entry name" value="CARBOXYNORSPERMIDINE SYNTHASE"/>
    <property type="match status" value="1"/>
</dbReference>
<feature type="domain" description="Saccharopine dehydrogenase-like C-terminal" evidence="2">
    <location>
        <begin position="146"/>
        <end position="398"/>
    </location>
</feature>
<name>A0ABU7PDH4_9ACTN</name>
<dbReference type="Gene3D" id="3.40.50.720">
    <property type="entry name" value="NAD(P)-binding Rossmann-like Domain"/>
    <property type="match status" value="1"/>
</dbReference>
<reference evidence="3 4" key="1">
    <citation type="submission" date="2023-12" db="EMBL/GenBank/DDBJ databases">
        <title>Streptomyces sp. V4-01.</title>
        <authorList>
            <person name="Somphong A."/>
            <person name="Phongsopitanun W."/>
        </authorList>
    </citation>
    <scope>NUCLEOTIDE SEQUENCE [LARGE SCALE GENOMIC DNA]</scope>
    <source>
        <strain evidence="3 4">V4-01</strain>
    </source>
</reference>
<dbReference type="Gene3D" id="3.30.360.10">
    <property type="entry name" value="Dihydrodipicolinate Reductase, domain 2"/>
    <property type="match status" value="1"/>
</dbReference>
<dbReference type="Pfam" id="PF16653">
    <property type="entry name" value="Sacchrp_dh_C"/>
    <property type="match status" value="1"/>
</dbReference>